<dbReference type="Proteomes" id="UP001596915">
    <property type="component" value="Unassembled WGS sequence"/>
</dbReference>
<evidence type="ECO:0000256" key="1">
    <source>
        <dbReference type="ARBA" id="ARBA00009184"/>
    </source>
</evidence>
<sequence>MRDPRIAFFDVDETLVAAKSMLSFWNFWQHESGAGKPGRPAPIPLERLLELPREEANRAYYRYFAGVRRTELLAAGRRWYRAARDTDAVFLPETLDRLRLHQRQGFRIVLVSGSLRACVDPIAEAVGADRVLCTEQAVTRDGVLTGGLIRAMIGSAKARAVAEVLDAWNADAGNCYAYGDHPSDLPMLRAVGHPVVVGQHRQHSELATIALTEGWPTLPAAPAGDRRPVAAVRAGHR</sequence>
<dbReference type="GO" id="GO:0016787">
    <property type="term" value="F:hydrolase activity"/>
    <property type="evidence" value="ECO:0007669"/>
    <property type="project" value="UniProtKB-KW"/>
</dbReference>
<keyword evidence="6" id="KW-1185">Reference proteome</keyword>
<dbReference type="InterPro" id="IPR006385">
    <property type="entry name" value="HAD_hydro_SerB1"/>
</dbReference>
<dbReference type="NCBIfam" id="TIGR01490">
    <property type="entry name" value="HAD-SF-IB-hyp1"/>
    <property type="match status" value="1"/>
</dbReference>
<name>A0ABW2X2H6_9ACTN</name>
<dbReference type="InterPro" id="IPR050582">
    <property type="entry name" value="HAD-like_SerB"/>
</dbReference>
<dbReference type="Gene3D" id="3.40.50.1000">
    <property type="entry name" value="HAD superfamily/HAD-like"/>
    <property type="match status" value="1"/>
</dbReference>
<dbReference type="SUPFAM" id="SSF56784">
    <property type="entry name" value="HAD-like"/>
    <property type="match status" value="1"/>
</dbReference>
<evidence type="ECO:0000313" key="6">
    <source>
        <dbReference type="Proteomes" id="UP001596915"/>
    </source>
</evidence>
<keyword evidence="4" id="KW-0460">Magnesium</keyword>
<accession>A0ABW2X2H6</accession>
<comment type="similarity">
    <text evidence="1">Belongs to the HAD-like hydrolase superfamily. SerB family.</text>
</comment>
<keyword evidence="3 5" id="KW-0378">Hydrolase</keyword>
<dbReference type="NCBIfam" id="TIGR01488">
    <property type="entry name" value="HAD-SF-IB"/>
    <property type="match status" value="1"/>
</dbReference>
<dbReference type="EMBL" id="JBHTGL010000008">
    <property type="protein sequence ID" value="MFD0626761.1"/>
    <property type="molecule type" value="Genomic_DNA"/>
</dbReference>
<dbReference type="PANTHER" id="PTHR43344:SF13">
    <property type="entry name" value="PHOSPHATASE RV3661-RELATED"/>
    <property type="match status" value="1"/>
</dbReference>
<keyword evidence="2" id="KW-0479">Metal-binding</keyword>
<organism evidence="5 6">
    <name type="scientific">Streptomyces sanglieri</name>
    <dbReference type="NCBI Taxonomy" id="193460"/>
    <lineage>
        <taxon>Bacteria</taxon>
        <taxon>Bacillati</taxon>
        <taxon>Actinomycetota</taxon>
        <taxon>Actinomycetes</taxon>
        <taxon>Kitasatosporales</taxon>
        <taxon>Streptomycetaceae</taxon>
        <taxon>Streptomyces</taxon>
    </lineage>
</organism>
<dbReference type="Pfam" id="PF12710">
    <property type="entry name" value="HAD"/>
    <property type="match status" value="1"/>
</dbReference>
<dbReference type="Gene3D" id="1.20.1440.100">
    <property type="entry name" value="SG protein - dephosphorylation function"/>
    <property type="match status" value="1"/>
</dbReference>
<dbReference type="InterPro" id="IPR023214">
    <property type="entry name" value="HAD_sf"/>
</dbReference>
<dbReference type="InterPro" id="IPR036412">
    <property type="entry name" value="HAD-like_sf"/>
</dbReference>
<protein>
    <submittedName>
        <fullName evidence="5">HAD-IB family hydrolase</fullName>
    </submittedName>
</protein>
<comment type="caution">
    <text evidence="5">The sequence shown here is derived from an EMBL/GenBank/DDBJ whole genome shotgun (WGS) entry which is preliminary data.</text>
</comment>
<evidence type="ECO:0000313" key="5">
    <source>
        <dbReference type="EMBL" id="MFD0626761.1"/>
    </source>
</evidence>
<reference evidence="6" key="1">
    <citation type="journal article" date="2019" name="Int. J. Syst. Evol. Microbiol.">
        <title>The Global Catalogue of Microorganisms (GCM) 10K type strain sequencing project: providing services to taxonomists for standard genome sequencing and annotation.</title>
        <authorList>
            <consortium name="The Broad Institute Genomics Platform"/>
            <consortium name="The Broad Institute Genome Sequencing Center for Infectious Disease"/>
            <person name="Wu L."/>
            <person name="Ma J."/>
        </authorList>
    </citation>
    <scope>NUCLEOTIDE SEQUENCE [LARGE SCALE GENOMIC DNA]</scope>
    <source>
        <strain evidence="6">JCM 12607</strain>
    </source>
</reference>
<dbReference type="PANTHER" id="PTHR43344">
    <property type="entry name" value="PHOSPHOSERINE PHOSPHATASE"/>
    <property type="match status" value="1"/>
</dbReference>
<evidence type="ECO:0000256" key="2">
    <source>
        <dbReference type="ARBA" id="ARBA00022723"/>
    </source>
</evidence>
<dbReference type="CDD" id="cd02612">
    <property type="entry name" value="HAD_PGPPase"/>
    <property type="match status" value="1"/>
</dbReference>
<gene>
    <name evidence="5" type="ORF">ACFQ2K_32755</name>
</gene>
<evidence type="ECO:0000256" key="4">
    <source>
        <dbReference type="ARBA" id="ARBA00022842"/>
    </source>
</evidence>
<proteinExistence type="inferred from homology"/>
<evidence type="ECO:0000256" key="3">
    <source>
        <dbReference type="ARBA" id="ARBA00022801"/>
    </source>
</evidence>